<gene>
    <name evidence="2" type="ORF">OV287_55545</name>
</gene>
<evidence type="ECO:0008006" key="4">
    <source>
        <dbReference type="Google" id="ProtNLM"/>
    </source>
</evidence>
<reference evidence="2 3" key="1">
    <citation type="submission" date="2022-11" db="EMBL/GenBank/DDBJ databases">
        <title>Minimal conservation of predation-associated metabolite biosynthetic gene clusters underscores biosynthetic potential of Myxococcota including descriptions for ten novel species: Archangium lansinium sp. nov., Myxococcus landrumus sp. nov., Nannocystis bai.</title>
        <authorList>
            <person name="Ahearne A."/>
            <person name="Stevens C."/>
            <person name="Phillips K."/>
        </authorList>
    </citation>
    <scope>NUCLEOTIDE SEQUENCE [LARGE SCALE GENOMIC DNA]</scope>
    <source>
        <strain evidence="2 3">MIWBW</strain>
    </source>
</reference>
<name>A0ABT4ARA9_9BACT</name>
<evidence type="ECO:0000313" key="2">
    <source>
        <dbReference type="EMBL" id="MCY1083689.1"/>
    </source>
</evidence>
<dbReference type="EMBL" id="JAPNKA010000001">
    <property type="protein sequence ID" value="MCY1083689.1"/>
    <property type="molecule type" value="Genomic_DNA"/>
</dbReference>
<organism evidence="2 3">
    <name type="scientific">Archangium lansingense</name>
    <dbReference type="NCBI Taxonomy" id="2995310"/>
    <lineage>
        <taxon>Bacteria</taxon>
        <taxon>Pseudomonadati</taxon>
        <taxon>Myxococcota</taxon>
        <taxon>Myxococcia</taxon>
        <taxon>Myxococcales</taxon>
        <taxon>Cystobacterineae</taxon>
        <taxon>Archangiaceae</taxon>
        <taxon>Archangium</taxon>
    </lineage>
</organism>
<sequence>MRPWLLLAAALLPGAAAAGHDVSLGVTAVTLTNGGVYNVTAPRLGLEAAYAYELGSWRLGGGLRWAPSGRGNLPVEVYARALLSTKLGRWQPAVGPELGVSGLPVIISPVGGFPDDLSRQQAMQLGPAYVAVHAAPLRFAFQRFTVSALEVQWGTALNQPGSTLRLQFGLVHLGVTL</sequence>
<keyword evidence="3" id="KW-1185">Reference proteome</keyword>
<keyword evidence="1" id="KW-0732">Signal</keyword>
<protein>
    <recommendedName>
        <fullName evidence="4">Outer membrane protein beta-barrel domain-containing protein</fullName>
    </recommendedName>
</protein>
<evidence type="ECO:0000313" key="3">
    <source>
        <dbReference type="Proteomes" id="UP001207654"/>
    </source>
</evidence>
<comment type="caution">
    <text evidence="2">The sequence shown here is derived from an EMBL/GenBank/DDBJ whole genome shotgun (WGS) entry which is preliminary data.</text>
</comment>
<proteinExistence type="predicted"/>
<accession>A0ABT4ARA9</accession>
<evidence type="ECO:0000256" key="1">
    <source>
        <dbReference type="SAM" id="SignalP"/>
    </source>
</evidence>
<dbReference type="Proteomes" id="UP001207654">
    <property type="component" value="Unassembled WGS sequence"/>
</dbReference>
<feature type="signal peptide" evidence="1">
    <location>
        <begin position="1"/>
        <end position="18"/>
    </location>
</feature>
<feature type="chain" id="PRO_5045957477" description="Outer membrane protein beta-barrel domain-containing protein" evidence="1">
    <location>
        <begin position="19"/>
        <end position="177"/>
    </location>
</feature>
<dbReference type="RefSeq" id="WP_267542212.1">
    <property type="nucleotide sequence ID" value="NZ_JAPNKA010000001.1"/>
</dbReference>